<protein>
    <recommendedName>
        <fullName evidence="4">Phosphorylated adapter RNA export protein</fullName>
    </recommendedName>
    <alternativeName>
        <fullName evidence="10">RNA U small nuclear RNA export adapter protein</fullName>
    </alternativeName>
</protein>
<dbReference type="FunCoup" id="A0A1W4XSE9">
    <property type="interactions" value="1310"/>
</dbReference>
<keyword evidence="13" id="KW-1185">Reference proteome</keyword>
<feature type="region of interest" description="Disordered" evidence="11">
    <location>
        <begin position="131"/>
        <end position="150"/>
    </location>
</feature>
<dbReference type="GO" id="GO:0003723">
    <property type="term" value="F:RNA binding"/>
    <property type="evidence" value="ECO:0007669"/>
    <property type="project" value="UniProtKB-KW"/>
</dbReference>
<evidence type="ECO:0000313" key="14">
    <source>
        <dbReference type="RefSeq" id="XP_018335722.1"/>
    </source>
</evidence>
<evidence type="ECO:0000256" key="9">
    <source>
        <dbReference type="ARBA" id="ARBA00023242"/>
    </source>
</evidence>
<dbReference type="GeneID" id="108744451"/>
<name>A0A1W4XSE9_AGRPL</name>
<reference evidence="14" key="1">
    <citation type="submission" date="2025-08" db="UniProtKB">
        <authorList>
            <consortium name="RefSeq"/>
        </authorList>
    </citation>
    <scope>IDENTIFICATION</scope>
    <source>
        <tissue evidence="14">Entire body</tissue>
    </source>
</reference>
<dbReference type="Proteomes" id="UP000192223">
    <property type="component" value="Unplaced"/>
</dbReference>
<dbReference type="InterPro" id="IPR039047">
    <property type="entry name" value="PHAX"/>
</dbReference>
<evidence type="ECO:0000256" key="5">
    <source>
        <dbReference type="ARBA" id="ARBA00022448"/>
    </source>
</evidence>
<dbReference type="InterPro" id="IPR019385">
    <property type="entry name" value="PHAX_RNA-binding_domain"/>
</dbReference>
<dbReference type="InterPro" id="IPR038092">
    <property type="entry name" value="PHAX_RNA-binding_sf"/>
</dbReference>
<dbReference type="OrthoDB" id="20573at2759"/>
<evidence type="ECO:0000256" key="2">
    <source>
        <dbReference type="ARBA" id="ARBA00004496"/>
    </source>
</evidence>
<dbReference type="PANTHER" id="PTHR13135:SF0">
    <property type="entry name" value="PHOSPHORYLATED ADAPTER RNA EXPORT PROTEIN"/>
    <property type="match status" value="1"/>
</dbReference>
<evidence type="ECO:0000259" key="12">
    <source>
        <dbReference type="Pfam" id="PF10258"/>
    </source>
</evidence>
<keyword evidence="9" id="KW-0539">Nucleus</keyword>
<sequence>MELEDDMVEEGELTDDSDDCYKPLQRPVDYSKNLVNPRLPIELEQDSDEESVSSISSDSDTGQRKSKRPKLKPLRRREENKHKKKYDIWSSRAQEDLLSETLTSCDVSNVDRSRTVETYDYTLGEKLYGRSDSERVSNKRTHNDRKNPNLKLYKDKKNCNKDDKKIKGTSRTIFDLKCTSENTAEEIAKELANKLYEEKEDLLVKIVEVIGKEKVFKIFKETKRIEEDGGMLIMNQTRRRTPGGVFLFLVKHDSDLEEEQLAKIFEDEKQKFKHAQKMRKKVHRDKLKAKIAKAKQDSTSLPELLSRGELCVEKNINRTRRESDETFVKNPPPSPVTDIHENNEEISSINNMQNVTAEINRRLTNYEDEFLDLGCENNMDLF</sequence>
<gene>
    <name evidence="14" type="primary">LOC108744451</name>
</gene>
<organism evidence="13 14">
    <name type="scientific">Agrilus planipennis</name>
    <name type="common">Emerald ash borer</name>
    <name type="synonym">Agrilus marcopoli</name>
    <dbReference type="NCBI Taxonomy" id="224129"/>
    <lineage>
        <taxon>Eukaryota</taxon>
        <taxon>Metazoa</taxon>
        <taxon>Ecdysozoa</taxon>
        <taxon>Arthropoda</taxon>
        <taxon>Hexapoda</taxon>
        <taxon>Insecta</taxon>
        <taxon>Pterygota</taxon>
        <taxon>Neoptera</taxon>
        <taxon>Endopterygota</taxon>
        <taxon>Coleoptera</taxon>
        <taxon>Polyphaga</taxon>
        <taxon>Elateriformia</taxon>
        <taxon>Buprestoidea</taxon>
        <taxon>Buprestidae</taxon>
        <taxon>Agrilinae</taxon>
        <taxon>Agrilus</taxon>
    </lineage>
</organism>
<evidence type="ECO:0000256" key="1">
    <source>
        <dbReference type="ARBA" id="ARBA00004123"/>
    </source>
</evidence>
<dbReference type="RefSeq" id="XP_018335722.1">
    <property type="nucleotide sequence ID" value="XM_018480220.2"/>
</dbReference>
<keyword evidence="6" id="KW-0963">Cytoplasm</keyword>
<dbReference type="Gene3D" id="1.10.10.1440">
    <property type="entry name" value="PHAX RNA-binding domain"/>
    <property type="match status" value="1"/>
</dbReference>
<dbReference type="FunFam" id="1.10.10.1440:FF:000001">
    <property type="entry name" value="phosphorylated adapter RNA export protein-like"/>
    <property type="match status" value="1"/>
</dbReference>
<dbReference type="STRING" id="224129.A0A1W4XSE9"/>
<dbReference type="Pfam" id="PF10258">
    <property type="entry name" value="PHAX_RNA-bd"/>
    <property type="match status" value="1"/>
</dbReference>
<dbReference type="GO" id="GO:0015031">
    <property type="term" value="P:protein transport"/>
    <property type="evidence" value="ECO:0007669"/>
    <property type="project" value="UniProtKB-KW"/>
</dbReference>
<evidence type="ECO:0000256" key="7">
    <source>
        <dbReference type="ARBA" id="ARBA00022884"/>
    </source>
</evidence>
<dbReference type="PANTHER" id="PTHR13135">
    <property type="entry name" value="CYTOSOLIC RESINIFERATOXIN BINDING PROTEIN RBP-26"/>
    <property type="match status" value="1"/>
</dbReference>
<evidence type="ECO:0000256" key="8">
    <source>
        <dbReference type="ARBA" id="ARBA00022927"/>
    </source>
</evidence>
<evidence type="ECO:0000256" key="11">
    <source>
        <dbReference type="SAM" id="MobiDB-lite"/>
    </source>
</evidence>
<comment type="subcellular location">
    <subcellularLocation>
        <location evidence="2">Cytoplasm</location>
    </subcellularLocation>
    <subcellularLocation>
        <location evidence="1">Nucleus</location>
    </subcellularLocation>
</comment>
<feature type="region of interest" description="Disordered" evidence="11">
    <location>
        <begin position="1"/>
        <end position="84"/>
    </location>
</feature>
<feature type="compositionally biased region" description="Basic residues" evidence="11">
    <location>
        <begin position="64"/>
        <end position="75"/>
    </location>
</feature>
<keyword evidence="5" id="KW-0813">Transport</keyword>
<keyword evidence="8" id="KW-0653">Protein transport</keyword>
<evidence type="ECO:0000256" key="10">
    <source>
        <dbReference type="ARBA" id="ARBA00030834"/>
    </source>
</evidence>
<dbReference type="AlphaFoldDB" id="A0A1W4XSE9"/>
<dbReference type="KEGG" id="apln:108744451"/>
<evidence type="ECO:0000256" key="3">
    <source>
        <dbReference type="ARBA" id="ARBA00006094"/>
    </source>
</evidence>
<accession>A0A1W4XSE9</accession>
<dbReference type="InParanoid" id="A0A1W4XSE9"/>
<dbReference type="GO" id="GO:0005634">
    <property type="term" value="C:nucleus"/>
    <property type="evidence" value="ECO:0007669"/>
    <property type="project" value="UniProtKB-SubCell"/>
</dbReference>
<evidence type="ECO:0000256" key="4">
    <source>
        <dbReference type="ARBA" id="ARBA00016856"/>
    </source>
</evidence>
<dbReference type="CTD" id="51808"/>
<comment type="similarity">
    <text evidence="3">Belongs to the PHAX family.</text>
</comment>
<keyword evidence="7" id="KW-0694">RNA-binding</keyword>
<dbReference type="GO" id="GO:0005737">
    <property type="term" value="C:cytoplasm"/>
    <property type="evidence" value="ECO:0007669"/>
    <property type="project" value="UniProtKB-SubCell"/>
</dbReference>
<proteinExistence type="inferred from homology"/>
<evidence type="ECO:0000256" key="6">
    <source>
        <dbReference type="ARBA" id="ARBA00022490"/>
    </source>
</evidence>
<evidence type="ECO:0000313" key="13">
    <source>
        <dbReference type="Proteomes" id="UP000192223"/>
    </source>
</evidence>
<feature type="domain" description="Phosphorylated adapter RNA export protein RNA-binding" evidence="12">
    <location>
        <begin position="187"/>
        <end position="270"/>
    </location>
</feature>
<feature type="compositionally biased region" description="Acidic residues" evidence="11">
    <location>
        <begin position="1"/>
        <end position="18"/>
    </location>
</feature>
<dbReference type="GO" id="GO:0006408">
    <property type="term" value="P:snRNA export from nucleus"/>
    <property type="evidence" value="ECO:0007669"/>
    <property type="project" value="InterPro"/>
</dbReference>